<dbReference type="PANTHER" id="PTHR32472:SF10">
    <property type="entry name" value="DNA REPAIR PROTEIN RADA-LIKE PROTEIN"/>
    <property type="match status" value="1"/>
</dbReference>
<keyword evidence="10 11" id="KW-0234">DNA repair</keyword>
<dbReference type="InterPro" id="IPR003593">
    <property type="entry name" value="AAA+_ATPase"/>
</dbReference>
<sequence length="455" mass="48242">MKTTAFVCQNCGSETPRWLGKCPSCNQWNTLVEEQRVTKRGKVNERVRVGATGARPVKLSQVESKSARRSSTGIGELDRVLGGGLVPGSLLLIGGEPGIGKSTLTLQVCNELARAGTKVLYVTGEESAEQVRLRAERLSAGADSIYILCAIDLDEILSAAEEISPGLLVVDSIQTMFRSSLTSAPGSVGQVRECTAELLRLAKSRAVTTFIVGHVTKSGAVAGPRTLEHMVDTVLYFEGEGFQQYRIVRAAKNRYGSTNEIGVFEMTESGLAEVANPSEFFLSGRRPDVSGSAVVATIEGTRPLLVEIQALAAATPYALPQRVATGFDARRLSMLLCVLERRAGISAAGQDIFVNIAGGLKIQEPAADLAVVAALASSIRNQPLPTDAVFIGEVGLGGEVRSVARTESRIAEAARLGFTNVVVPRRGVTRKTRTAGAELKPVDTVHEALDAILAS</sequence>
<keyword evidence="2 11" id="KW-0547">Nucleotide-binding</keyword>
<dbReference type="HAMAP" id="MF_01498">
    <property type="entry name" value="RadA_bact"/>
    <property type="match status" value="1"/>
</dbReference>
<dbReference type="EMBL" id="VGIR01000080">
    <property type="protein sequence ID" value="MBM3332374.1"/>
    <property type="molecule type" value="Genomic_DNA"/>
</dbReference>
<dbReference type="Gene3D" id="3.30.230.10">
    <property type="match status" value="1"/>
</dbReference>
<dbReference type="FunFam" id="3.40.50.300:FF:000050">
    <property type="entry name" value="DNA repair protein RadA"/>
    <property type="match status" value="1"/>
</dbReference>
<dbReference type="SUPFAM" id="SSF54211">
    <property type="entry name" value="Ribosomal protein S5 domain 2-like"/>
    <property type="match status" value="1"/>
</dbReference>
<protein>
    <recommendedName>
        <fullName evidence="11 12">DNA repair protein RadA</fullName>
    </recommendedName>
</protein>
<dbReference type="Pfam" id="PF13541">
    <property type="entry name" value="ChlI"/>
    <property type="match status" value="1"/>
</dbReference>
<evidence type="ECO:0000313" key="15">
    <source>
        <dbReference type="EMBL" id="MBM3332374.1"/>
    </source>
</evidence>
<dbReference type="InterPro" id="IPR014721">
    <property type="entry name" value="Ribsml_uS5_D2-typ_fold_subgr"/>
</dbReference>
<dbReference type="Pfam" id="PF18073">
    <property type="entry name" value="Zn_ribbon_LapB"/>
    <property type="match status" value="1"/>
</dbReference>
<dbReference type="Gene3D" id="3.40.50.300">
    <property type="entry name" value="P-loop containing nucleotide triphosphate hydrolases"/>
    <property type="match status" value="1"/>
</dbReference>
<dbReference type="PROSITE" id="PS50162">
    <property type="entry name" value="RECA_2"/>
    <property type="match status" value="1"/>
</dbReference>
<dbReference type="GO" id="GO:0016787">
    <property type="term" value="F:hydrolase activity"/>
    <property type="evidence" value="ECO:0007669"/>
    <property type="project" value="UniProtKB-KW"/>
</dbReference>
<evidence type="ECO:0000256" key="13">
    <source>
        <dbReference type="RuleBase" id="RU003555"/>
    </source>
</evidence>
<evidence type="ECO:0000313" key="16">
    <source>
        <dbReference type="Proteomes" id="UP000779900"/>
    </source>
</evidence>
<evidence type="ECO:0000256" key="4">
    <source>
        <dbReference type="ARBA" id="ARBA00022771"/>
    </source>
</evidence>
<comment type="domain">
    <text evidence="11">The middle region has homology to RecA with ATPase motifs including the RadA KNRFG motif, while the C-terminus is homologous to Lon protease.</text>
</comment>
<dbReference type="GO" id="GO:0000725">
    <property type="term" value="P:recombinational repair"/>
    <property type="evidence" value="ECO:0007669"/>
    <property type="project" value="UniProtKB-UniRule"/>
</dbReference>
<dbReference type="InterPro" id="IPR027417">
    <property type="entry name" value="P-loop_NTPase"/>
</dbReference>
<evidence type="ECO:0000259" key="14">
    <source>
        <dbReference type="PROSITE" id="PS50162"/>
    </source>
</evidence>
<accession>A0A937XH46</accession>
<keyword evidence="4 13" id="KW-0863">Zinc-finger</keyword>
<comment type="similarity">
    <text evidence="11 13">Belongs to the RecA family. RadA subfamily.</text>
</comment>
<gene>
    <name evidence="11 15" type="primary">radA</name>
    <name evidence="15" type="ORF">FJY68_11100</name>
</gene>
<keyword evidence="9 11" id="KW-0238">DNA-binding</keyword>
<evidence type="ECO:0000256" key="1">
    <source>
        <dbReference type="ARBA" id="ARBA00022723"/>
    </source>
</evidence>
<feature type="short sequence motif" description="RadA KNRFG motif" evidence="11">
    <location>
        <begin position="252"/>
        <end position="256"/>
    </location>
</feature>
<dbReference type="PRINTS" id="PR01874">
    <property type="entry name" value="DNAREPAIRADA"/>
</dbReference>
<organism evidence="15 16">
    <name type="scientific">candidate division WOR-3 bacterium</name>
    <dbReference type="NCBI Taxonomy" id="2052148"/>
    <lineage>
        <taxon>Bacteria</taxon>
        <taxon>Bacteria division WOR-3</taxon>
    </lineage>
</organism>
<evidence type="ECO:0000256" key="5">
    <source>
        <dbReference type="ARBA" id="ARBA00022801"/>
    </source>
</evidence>
<evidence type="ECO:0000256" key="6">
    <source>
        <dbReference type="ARBA" id="ARBA00022833"/>
    </source>
</evidence>
<comment type="function">
    <text evidence="11">Plays a role in repairing double-strand DNA breaks, probably involving stabilizing or processing branched DNA or blocked replication forks.</text>
</comment>
<dbReference type="SMART" id="SM00382">
    <property type="entry name" value="AAA"/>
    <property type="match status" value="1"/>
</dbReference>
<dbReference type="InterPro" id="IPR020568">
    <property type="entry name" value="Ribosomal_Su5_D2-typ_SF"/>
</dbReference>
<dbReference type="Pfam" id="PF13481">
    <property type="entry name" value="AAA_25"/>
    <property type="match status" value="1"/>
</dbReference>
<comment type="caution">
    <text evidence="15">The sequence shown here is derived from an EMBL/GenBank/DDBJ whole genome shotgun (WGS) entry which is preliminary data.</text>
</comment>
<evidence type="ECO:0000256" key="11">
    <source>
        <dbReference type="HAMAP-Rule" id="MF_01498"/>
    </source>
</evidence>
<keyword evidence="8 11" id="KW-0346">Stress response</keyword>
<comment type="function">
    <text evidence="13">DNA-dependent ATPase involved in processing of recombination intermediates, plays a role in repairing DNA breaks. Stimulates the branch migration of RecA-mediated strand transfer reactions, allowing the 3' invading strand to extend heteroduplex DNA faster. Binds ssDNA in the presence of ADP but not other nucleotides, has ATPase activity that is stimulated by ssDNA and various branched DNA structures, but inhibited by SSB. Does not have RecA's homology-searching function.</text>
</comment>
<dbReference type="PANTHER" id="PTHR32472">
    <property type="entry name" value="DNA REPAIR PROTEIN RADA"/>
    <property type="match status" value="1"/>
</dbReference>
<feature type="domain" description="RecA family profile 1" evidence="14">
    <location>
        <begin position="66"/>
        <end position="215"/>
    </location>
</feature>
<dbReference type="Proteomes" id="UP000779900">
    <property type="component" value="Unassembled WGS sequence"/>
</dbReference>
<evidence type="ECO:0000256" key="7">
    <source>
        <dbReference type="ARBA" id="ARBA00022840"/>
    </source>
</evidence>
<dbReference type="InterPro" id="IPR004504">
    <property type="entry name" value="DNA_repair_RadA"/>
</dbReference>
<dbReference type="CDD" id="cd01121">
    <property type="entry name" value="RadA_SMS_N"/>
    <property type="match status" value="1"/>
</dbReference>
<dbReference type="InterPro" id="IPR020588">
    <property type="entry name" value="RecA_ATP-bd"/>
</dbReference>
<dbReference type="InterPro" id="IPR041166">
    <property type="entry name" value="Rubredoxin_2"/>
</dbReference>
<evidence type="ECO:0000256" key="3">
    <source>
        <dbReference type="ARBA" id="ARBA00022763"/>
    </source>
</evidence>
<feature type="region of interest" description="Lon-protease-like" evidence="11">
    <location>
        <begin position="351"/>
        <end position="455"/>
    </location>
</feature>
<keyword evidence="6 13" id="KW-0862">Zinc</keyword>
<name>A0A937XH46_UNCW3</name>
<keyword evidence="7 11" id="KW-0067">ATP-binding</keyword>
<dbReference type="GO" id="GO:0003684">
    <property type="term" value="F:damaged DNA binding"/>
    <property type="evidence" value="ECO:0007669"/>
    <property type="project" value="InterPro"/>
</dbReference>
<dbReference type="NCBIfam" id="TIGR00416">
    <property type="entry name" value="sms"/>
    <property type="match status" value="1"/>
</dbReference>
<dbReference type="GO" id="GO:0008270">
    <property type="term" value="F:zinc ion binding"/>
    <property type="evidence" value="ECO:0007669"/>
    <property type="project" value="UniProtKB-KW"/>
</dbReference>
<reference evidence="15" key="1">
    <citation type="submission" date="2019-03" db="EMBL/GenBank/DDBJ databases">
        <title>Lake Tanganyika Metagenome-Assembled Genomes (MAGs).</title>
        <authorList>
            <person name="Tran P."/>
        </authorList>
    </citation>
    <scope>NUCLEOTIDE SEQUENCE</scope>
    <source>
        <strain evidence="15">K_DeepCast_150m_m2_040</strain>
    </source>
</reference>
<feature type="binding site" evidence="11">
    <location>
        <begin position="95"/>
        <end position="102"/>
    </location>
    <ligand>
        <name>ATP</name>
        <dbReference type="ChEBI" id="CHEBI:30616"/>
    </ligand>
</feature>
<dbReference type="AlphaFoldDB" id="A0A937XH46"/>
<keyword evidence="3 11" id="KW-0227">DNA damage</keyword>
<keyword evidence="5" id="KW-0378">Hydrolase</keyword>
<dbReference type="GO" id="GO:0140664">
    <property type="term" value="F:ATP-dependent DNA damage sensor activity"/>
    <property type="evidence" value="ECO:0007669"/>
    <property type="project" value="InterPro"/>
</dbReference>
<keyword evidence="1 11" id="KW-0479">Metal-binding</keyword>
<proteinExistence type="inferred from homology"/>
<evidence type="ECO:0000256" key="2">
    <source>
        <dbReference type="ARBA" id="ARBA00022741"/>
    </source>
</evidence>
<dbReference type="GO" id="GO:0005524">
    <property type="term" value="F:ATP binding"/>
    <property type="evidence" value="ECO:0007669"/>
    <property type="project" value="UniProtKB-UniRule"/>
</dbReference>
<evidence type="ECO:0000256" key="8">
    <source>
        <dbReference type="ARBA" id="ARBA00023016"/>
    </source>
</evidence>
<evidence type="ECO:0000256" key="10">
    <source>
        <dbReference type="ARBA" id="ARBA00023204"/>
    </source>
</evidence>
<evidence type="ECO:0000256" key="9">
    <source>
        <dbReference type="ARBA" id="ARBA00023125"/>
    </source>
</evidence>
<evidence type="ECO:0000256" key="12">
    <source>
        <dbReference type="NCBIfam" id="TIGR00416"/>
    </source>
</evidence>
<dbReference type="SUPFAM" id="SSF52540">
    <property type="entry name" value="P-loop containing nucleoside triphosphate hydrolases"/>
    <property type="match status" value="1"/>
</dbReference>
<dbReference type="GO" id="GO:0005829">
    <property type="term" value="C:cytosol"/>
    <property type="evidence" value="ECO:0007669"/>
    <property type="project" value="TreeGrafter"/>
</dbReference>